<dbReference type="InterPro" id="IPR011990">
    <property type="entry name" value="TPR-like_helical_dom_sf"/>
</dbReference>
<dbReference type="RefSeq" id="WP_090008247.1">
    <property type="nucleotide sequence ID" value="NZ_FNET01000010.1"/>
</dbReference>
<dbReference type="InterPro" id="IPR001867">
    <property type="entry name" value="OmpR/PhoB-type_DNA-bd"/>
</dbReference>
<evidence type="ECO:0000313" key="7">
    <source>
        <dbReference type="EMBL" id="SDL37512.1"/>
    </source>
</evidence>
<dbReference type="Pfam" id="PF00486">
    <property type="entry name" value="Trans_reg_C"/>
    <property type="match status" value="1"/>
</dbReference>
<dbReference type="Gene3D" id="1.25.40.10">
    <property type="entry name" value="Tetratricopeptide repeat domain"/>
    <property type="match status" value="1"/>
</dbReference>
<organism evidence="7 8">
    <name type="scientific">Lentzea albidocapillata subsp. violacea</name>
    <dbReference type="NCBI Taxonomy" id="128104"/>
    <lineage>
        <taxon>Bacteria</taxon>
        <taxon>Bacillati</taxon>
        <taxon>Actinomycetota</taxon>
        <taxon>Actinomycetes</taxon>
        <taxon>Pseudonocardiales</taxon>
        <taxon>Pseudonocardiaceae</taxon>
        <taxon>Lentzea</taxon>
    </lineage>
</organism>
<evidence type="ECO:0000259" key="6">
    <source>
        <dbReference type="PROSITE" id="PS51755"/>
    </source>
</evidence>
<evidence type="ECO:0000256" key="1">
    <source>
        <dbReference type="ARBA" id="ARBA00005820"/>
    </source>
</evidence>
<proteinExistence type="inferred from homology"/>
<feature type="DNA-binding region" description="OmpR/PhoB-type" evidence="5">
    <location>
        <begin position="1"/>
        <end position="96"/>
    </location>
</feature>
<keyword evidence="4" id="KW-0804">Transcription</keyword>
<evidence type="ECO:0000313" key="8">
    <source>
        <dbReference type="Proteomes" id="UP000199682"/>
    </source>
</evidence>
<dbReference type="GO" id="GO:0006355">
    <property type="term" value="P:regulation of DNA-templated transcription"/>
    <property type="evidence" value="ECO:0007669"/>
    <property type="project" value="InterPro"/>
</dbReference>
<evidence type="ECO:0000256" key="5">
    <source>
        <dbReference type="PROSITE-ProRule" id="PRU01091"/>
    </source>
</evidence>
<dbReference type="EMBL" id="FNET01000010">
    <property type="protein sequence ID" value="SDL37512.1"/>
    <property type="molecule type" value="Genomic_DNA"/>
</dbReference>
<evidence type="ECO:0000256" key="4">
    <source>
        <dbReference type="ARBA" id="ARBA00023163"/>
    </source>
</evidence>
<sequence length="252" mass="28126">MEIRILGSLAVTREGQEREIASARVRTVLALLALPPGVPLPAAQLVEELWSGKPLGNARNALHANITRLRKLLESVTGRKGDEVLRTVSGGYLLDVPKNCVDGYRFLDLAERGAAKVQRHPAMAIELLEEALRLWRGPALLDVCDGARCRMEATHLNERRLSAREDLITAKLANGDQRGVVPELNLLTAQYPERERFSEQLMIALYRDGRQTEALDVFHHTRKRLASEMGLEPGRGMRQLYEAILVQDKVLG</sequence>
<dbReference type="CDD" id="cd15831">
    <property type="entry name" value="BTAD"/>
    <property type="match status" value="1"/>
</dbReference>
<dbReference type="SUPFAM" id="SSF46894">
    <property type="entry name" value="C-terminal effector domain of the bipartite response regulators"/>
    <property type="match status" value="1"/>
</dbReference>
<evidence type="ECO:0000256" key="2">
    <source>
        <dbReference type="ARBA" id="ARBA00023015"/>
    </source>
</evidence>
<evidence type="ECO:0000256" key="3">
    <source>
        <dbReference type="ARBA" id="ARBA00023125"/>
    </source>
</evidence>
<keyword evidence="3 5" id="KW-0238">DNA-binding</keyword>
<dbReference type="GO" id="GO:0000160">
    <property type="term" value="P:phosphorelay signal transduction system"/>
    <property type="evidence" value="ECO:0007669"/>
    <property type="project" value="InterPro"/>
</dbReference>
<feature type="domain" description="OmpR/PhoB-type" evidence="6">
    <location>
        <begin position="1"/>
        <end position="96"/>
    </location>
</feature>
<dbReference type="InterPro" id="IPR036388">
    <property type="entry name" value="WH-like_DNA-bd_sf"/>
</dbReference>
<dbReference type="PANTHER" id="PTHR35807:SF1">
    <property type="entry name" value="TRANSCRIPTIONAL REGULATOR REDD"/>
    <property type="match status" value="1"/>
</dbReference>
<dbReference type="SMART" id="SM00862">
    <property type="entry name" value="Trans_reg_C"/>
    <property type="match status" value="1"/>
</dbReference>
<dbReference type="InterPro" id="IPR051677">
    <property type="entry name" value="AfsR-DnrI-RedD_regulator"/>
</dbReference>
<dbReference type="InterPro" id="IPR005158">
    <property type="entry name" value="BTAD"/>
</dbReference>
<gene>
    <name evidence="7" type="ORF">SAMN04488074_110269</name>
</gene>
<dbReference type="SUPFAM" id="SSF48452">
    <property type="entry name" value="TPR-like"/>
    <property type="match status" value="1"/>
</dbReference>
<dbReference type="Pfam" id="PF03704">
    <property type="entry name" value="BTAD"/>
    <property type="match status" value="1"/>
</dbReference>
<reference evidence="8" key="1">
    <citation type="submission" date="2016-10" db="EMBL/GenBank/DDBJ databases">
        <authorList>
            <person name="Varghese N."/>
            <person name="Submissions S."/>
        </authorList>
    </citation>
    <scope>NUCLEOTIDE SEQUENCE [LARGE SCALE GENOMIC DNA]</scope>
    <source>
        <strain evidence="8">DSM 44796</strain>
    </source>
</reference>
<keyword evidence="2" id="KW-0805">Transcription regulation</keyword>
<dbReference type="SMART" id="SM01043">
    <property type="entry name" value="BTAD"/>
    <property type="match status" value="1"/>
</dbReference>
<dbReference type="InterPro" id="IPR016032">
    <property type="entry name" value="Sig_transdc_resp-reg_C-effctor"/>
</dbReference>
<name>A0A1G9JJP8_9PSEU</name>
<dbReference type="Proteomes" id="UP000199682">
    <property type="component" value="Unassembled WGS sequence"/>
</dbReference>
<dbReference type="Gene3D" id="1.10.10.10">
    <property type="entry name" value="Winged helix-like DNA-binding domain superfamily/Winged helix DNA-binding domain"/>
    <property type="match status" value="1"/>
</dbReference>
<protein>
    <submittedName>
        <fullName evidence="7">DNA-binding transcriptional activator of the SARP family</fullName>
    </submittedName>
</protein>
<dbReference type="PROSITE" id="PS51755">
    <property type="entry name" value="OMPR_PHOB"/>
    <property type="match status" value="1"/>
</dbReference>
<comment type="similarity">
    <text evidence="1">Belongs to the AfsR/DnrI/RedD regulatory family.</text>
</comment>
<dbReference type="GO" id="GO:0003677">
    <property type="term" value="F:DNA binding"/>
    <property type="evidence" value="ECO:0007669"/>
    <property type="project" value="UniProtKB-UniRule"/>
</dbReference>
<dbReference type="AlphaFoldDB" id="A0A1G9JJP8"/>
<dbReference type="PANTHER" id="PTHR35807">
    <property type="entry name" value="TRANSCRIPTIONAL REGULATOR REDD-RELATED"/>
    <property type="match status" value="1"/>
</dbReference>
<accession>A0A1G9JJP8</accession>